<gene>
    <name evidence="3" type="ORF">E2F48_05895</name>
</gene>
<feature type="chain" id="PRO_5038685514" evidence="2">
    <location>
        <begin position="22"/>
        <end position="458"/>
    </location>
</feature>
<dbReference type="InterPro" id="IPR006059">
    <property type="entry name" value="SBP"/>
</dbReference>
<accession>A0A4R5TZP3</accession>
<evidence type="ECO:0000313" key="3">
    <source>
        <dbReference type="EMBL" id="TDK26713.1"/>
    </source>
</evidence>
<sequence length="458" mass="49277">MKTRKSLAIAAALGLTLSACATGTGGSQTAEDSQFDPEAEVSGELNIMGFGATDEIGETRVKSAEENLDGVKVSLVEGDLDIQQFLSAVASGEPPALIYANRNQLGTFASRGAIMPLNECINSHGIQVDHFRAAAMSQVTFEDEVYGVPEFNQVQIVMGNSALLEEQGLSVEDIDGSDWDGIRTATDKLVRNEGKLSVIGYDTKLPEFLPIWAKANGADIISADGRKAQLNDPAVVEALEFAAEIYEKQGGFSAVKAFRDSADFFGEGNQFASNTLGAMPMEQWYVNILNDVSPDAPMAFTTLKDTSGKTMSYSSGSAWAIPKGSSNPEAACRFIEHMTKVDTWMEAASARADIRAEEGKPFTGLFTGNQAADERIREEFVKVGSDPKWDAAIEASYEANEASFALPASPADAEFETAWQDAVNRVLNGQQEPQAALDQAQEEAQQALDEAWSSWDEE</sequence>
<organism evidence="3 4">
    <name type="scientific">Arthrobacter crusticola</name>
    <dbReference type="NCBI Taxonomy" id="2547960"/>
    <lineage>
        <taxon>Bacteria</taxon>
        <taxon>Bacillati</taxon>
        <taxon>Actinomycetota</taxon>
        <taxon>Actinomycetes</taxon>
        <taxon>Micrococcales</taxon>
        <taxon>Micrococcaceae</taxon>
        <taxon>Arthrobacter</taxon>
    </lineage>
</organism>
<keyword evidence="2" id="KW-0732">Signal</keyword>
<dbReference type="AlphaFoldDB" id="A0A4R5TZP3"/>
<dbReference type="EMBL" id="SMTK01000002">
    <property type="protein sequence ID" value="TDK26713.1"/>
    <property type="molecule type" value="Genomic_DNA"/>
</dbReference>
<feature type="signal peptide" evidence="2">
    <location>
        <begin position="1"/>
        <end position="21"/>
    </location>
</feature>
<dbReference type="InterPro" id="IPR050490">
    <property type="entry name" value="Bact_solute-bd_prot1"/>
</dbReference>
<name>A0A4R5TZP3_9MICC</name>
<feature type="region of interest" description="Disordered" evidence="1">
    <location>
        <begin position="434"/>
        <end position="458"/>
    </location>
</feature>
<dbReference type="Pfam" id="PF01547">
    <property type="entry name" value="SBP_bac_1"/>
    <property type="match status" value="1"/>
</dbReference>
<keyword evidence="4" id="KW-1185">Reference proteome</keyword>
<evidence type="ECO:0000256" key="1">
    <source>
        <dbReference type="SAM" id="MobiDB-lite"/>
    </source>
</evidence>
<dbReference type="Proteomes" id="UP000295411">
    <property type="component" value="Unassembled WGS sequence"/>
</dbReference>
<reference evidence="3 4" key="1">
    <citation type="submission" date="2019-03" db="EMBL/GenBank/DDBJ databases">
        <title>Arthrobacter sp. nov., an bacterium isolated from biocrust in Mu Us Desert.</title>
        <authorList>
            <person name="Lixiong L."/>
        </authorList>
    </citation>
    <scope>NUCLEOTIDE SEQUENCE [LARGE SCALE GENOMIC DNA]</scope>
    <source>
        <strain evidence="3 4">SLN-3</strain>
    </source>
</reference>
<dbReference type="OrthoDB" id="9795467at2"/>
<dbReference type="RefSeq" id="WP_133403072.1">
    <property type="nucleotide sequence ID" value="NZ_SMTK01000002.1"/>
</dbReference>
<feature type="compositionally biased region" description="Low complexity" evidence="1">
    <location>
        <begin position="434"/>
        <end position="451"/>
    </location>
</feature>
<dbReference type="PANTHER" id="PTHR43649:SF12">
    <property type="entry name" value="DIACETYLCHITOBIOSE BINDING PROTEIN DASA"/>
    <property type="match status" value="1"/>
</dbReference>
<dbReference type="PANTHER" id="PTHR43649">
    <property type="entry name" value="ARABINOSE-BINDING PROTEIN-RELATED"/>
    <property type="match status" value="1"/>
</dbReference>
<protein>
    <submittedName>
        <fullName evidence="3">Extracellular solute-binding protein</fullName>
    </submittedName>
</protein>
<dbReference type="PROSITE" id="PS51257">
    <property type="entry name" value="PROKAR_LIPOPROTEIN"/>
    <property type="match status" value="1"/>
</dbReference>
<evidence type="ECO:0000313" key="4">
    <source>
        <dbReference type="Proteomes" id="UP000295411"/>
    </source>
</evidence>
<dbReference type="SUPFAM" id="SSF53850">
    <property type="entry name" value="Periplasmic binding protein-like II"/>
    <property type="match status" value="1"/>
</dbReference>
<comment type="caution">
    <text evidence="3">The sequence shown here is derived from an EMBL/GenBank/DDBJ whole genome shotgun (WGS) entry which is preliminary data.</text>
</comment>
<dbReference type="Gene3D" id="3.40.190.10">
    <property type="entry name" value="Periplasmic binding protein-like II"/>
    <property type="match status" value="1"/>
</dbReference>
<evidence type="ECO:0000256" key="2">
    <source>
        <dbReference type="SAM" id="SignalP"/>
    </source>
</evidence>
<proteinExistence type="predicted"/>